<feature type="domain" description="HPr" evidence="1">
    <location>
        <begin position="19"/>
        <end position="82"/>
    </location>
</feature>
<dbReference type="Pfam" id="PF00381">
    <property type="entry name" value="PTS-HPr"/>
    <property type="match status" value="1"/>
</dbReference>
<evidence type="ECO:0000313" key="3">
    <source>
        <dbReference type="Proteomes" id="UP000823611"/>
    </source>
</evidence>
<comment type="caution">
    <text evidence="2">The sequence shown here is derived from an EMBL/GenBank/DDBJ whole genome shotgun (WGS) entry which is preliminary data.</text>
</comment>
<dbReference type="EMBL" id="JADIMX010000128">
    <property type="protein sequence ID" value="MBO8435019.1"/>
    <property type="molecule type" value="Genomic_DNA"/>
</dbReference>
<sequence length="86" mass="9765">MVEVRIDLKDRHLKLSAIESADVCITAKKFSSFSFIKCGKRLANLKDIAEIMCFNADENHTMSLYAVGIDEVKAILELENKIKLYI</sequence>
<gene>
    <name evidence="2" type="ORF">IAC55_06845</name>
</gene>
<reference evidence="2" key="1">
    <citation type="submission" date="2020-10" db="EMBL/GenBank/DDBJ databases">
        <authorList>
            <person name="Gilroy R."/>
        </authorList>
    </citation>
    <scope>NUCLEOTIDE SEQUENCE</scope>
    <source>
        <strain evidence="2">F6-4510</strain>
    </source>
</reference>
<dbReference type="SUPFAM" id="SSF55594">
    <property type="entry name" value="HPr-like"/>
    <property type="match status" value="1"/>
</dbReference>
<dbReference type="AlphaFoldDB" id="A0A9D9H3W7"/>
<dbReference type="InterPro" id="IPR000032">
    <property type="entry name" value="HPr-like"/>
</dbReference>
<evidence type="ECO:0000259" key="1">
    <source>
        <dbReference type="Pfam" id="PF00381"/>
    </source>
</evidence>
<proteinExistence type="predicted"/>
<reference evidence="2" key="2">
    <citation type="journal article" date="2021" name="PeerJ">
        <title>Extensive microbial diversity within the chicken gut microbiome revealed by metagenomics and culture.</title>
        <authorList>
            <person name="Gilroy R."/>
            <person name="Ravi A."/>
            <person name="Getino M."/>
            <person name="Pursley I."/>
            <person name="Horton D.L."/>
            <person name="Alikhan N.F."/>
            <person name="Baker D."/>
            <person name="Gharbi K."/>
            <person name="Hall N."/>
            <person name="Watson M."/>
            <person name="Adriaenssens E.M."/>
            <person name="Foster-Nyarko E."/>
            <person name="Jarju S."/>
            <person name="Secka A."/>
            <person name="Antonio M."/>
            <person name="Oren A."/>
            <person name="Chaudhuri R.R."/>
            <person name="La Ragione R."/>
            <person name="Hildebrand F."/>
            <person name="Pallen M.J."/>
        </authorList>
    </citation>
    <scope>NUCLEOTIDE SEQUENCE</scope>
    <source>
        <strain evidence="2">F6-4510</strain>
    </source>
</reference>
<evidence type="ECO:0000313" key="2">
    <source>
        <dbReference type="EMBL" id="MBO8435019.1"/>
    </source>
</evidence>
<dbReference type="InterPro" id="IPR035895">
    <property type="entry name" value="HPr-like_sf"/>
</dbReference>
<dbReference type="Gene3D" id="3.30.1340.10">
    <property type="entry name" value="HPr-like"/>
    <property type="match status" value="1"/>
</dbReference>
<dbReference type="Proteomes" id="UP000823611">
    <property type="component" value="Unassembled WGS sequence"/>
</dbReference>
<name>A0A9D9H3W7_9FIRM</name>
<protein>
    <submittedName>
        <fullName evidence="2">HPr family phosphocarrier protein</fullName>
    </submittedName>
</protein>
<accession>A0A9D9H3W7</accession>
<organism evidence="2 3">
    <name type="scientific">Candidatus Fimicola merdigallinarum</name>
    <dbReference type="NCBI Taxonomy" id="2840819"/>
    <lineage>
        <taxon>Bacteria</taxon>
        <taxon>Bacillati</taxon>
        <taxon>Bacillota</taxon>
        <taxon>Clostridia</taxon>
        <taxon>Lachnospirales</taxon>
        <taxon>Lachnospiraceae</taxon>
        <taxon>Lachnospiraceae incertae sedis</taxon>
        <taxon>Candidatus Fimicola</taxon>
    </lineage>
</organism>